<dbReference type="RefSeq" id="WP_190301193.1">
    <property type="nucleotide sequence ID" value="NZ_JACOIJ010000001.1"/>
</dbReference>
<name>A0ABR7YA58_9SPHI</name>
<proteinExistence type="predicted"/>
<dbReference type="InterPro" id="IPR032299">
    <property type="entry name" value="DUF4843"/>
</dbReference>
<dbReference type="EMBL" id="JACOIJ010000001">
    <property type="protein sequence ID" value="MBD1428196.1"/>
    <property type="molecule type" value="Genomic_DNA"/>
</dbReference>
<comment type="caution">
    <text evidence="1">The sequence shown here is derived from an EMBL/GenBank/DDBJ whole genome shotgun (WGS) entry which is preliminary data.</text>
</comment>
<gene>
    <name evidence="1" type="ORF">H8B04_01230</name>
</gene>
<sequence length="238" mass="27428">MNRLYILGIILLQFAFFACKKNETHTWIGEDYGRIEGPKEWTLSTDSIRFSFATFQSVVQDYEFLAKVYITGKVADFDRKVGISVDTKGTTAVANQYEIPSTVVIPKNEHFAVLPIKIKRTADLAQKAVRLKITLNDREEIKPGTTDWNNLSIIWSDILMKPNNWDNLTEFFKDYSDTKYRFIIDILQIADFTYGQSNGMTWGEMNNYRLQVIQALQEYNAAHPGNPLTDENNQLVTF</sequence>
<protein>
    <submittedName>
        <fullName evidence="1">DUF4843 domain-containing protein</fullName>
    </submittedName>
</protein>
<reference evidence="1 2" key="1">
    <citation type="submission" date="2020-08" db="EMBL/GenBank/DDBJ databases">
        <title>Sphingobacterium sp. DN04309 isolated from aquaculture water.</title>
        <authorList>
            <person name="Zhang M."/>
        </authorList>
    </citation>
    <scope>NUCLEOTIDE SEQUENCE [LARGE SCALE GENOMIC DNA]</scope>
    <source>
        <strain evidence="1 2">DN04309</strain>
    </source>
</reference>
<dbReference type="PROSITE" id="PS51257">
    <property type="entry name" value="PROKAR_LIPOPROTEIN"/>
    <property type="match status" value="1"/>
</dbReference>
<keyword evidence="2" id="KW-1185">Reference proteome</keyword>
<dbReference type="Proteomes" id="UP000651271">
    <property type="component" value="Unassembled WGS sequence"/>
</dbReference>
<accession>A0ABR7YA58</accession>
<organism evidence="1 2">
    <name type="scientific">Sphingobacterium litopenaei</name>
    <dbReference type="NCBI Taxonomy" id="2763500"/>
    <lineage>
        <taxon>Bacteria</taxon>
        <taxon>Pseudomonadati</taxon>
        <taxon>Bacteroidota</taxon>
        <taxon>Sphingobacteriia</taxon>
        <taxon>Sphingobacteriales</taxon>
        <taxon>Sphingobacteriaceae</taxon>
        <taxon>Sphingobacterium</taxon>
    </lineage>
</organism>
<evidence type="ECO:0000313" key="1">
    <source>
        <dbReference type="EMBL" id="MBD1428196.1"/>
    </source>
</evidence>
<dbReference type="Pfam" id="PF16132">
    <property type="entry name" value="DUF4843"/>
    <property type="match status" value="1"/>
</dbReference>
<evidence type="ECO:0000313" key="2">
    <source>
        <dbReference type="Proteomes" id="UP000651271"/>
    </source>
</evidence>